<organism evidence="14 15">
    <name type="scientific">Blomia tropicalis</name>
    <name type="common">Mite</name>
    <dbReference type="NCBI Taxonomy" id="40697"/>
    <lineage>
        <taxon>Eukaryota</taxon>
        <taxon>Metazoa</taxon>
        <taxon>Ecdysozoa</taxon>
        <taxon>Arthropoda</taxon>
        <taxon>Chelicerata</taxon>
        <taxon>Arachnida</taxon>
        <taxon>Acari</taxon>
        <taxon>Acariformes</taxon>
        <taxon>Sarcoptiformes</taxon>
        <taxon>Astigmata</taxon>
        <taxon>Glycyphagoidea</taxon>
        <taxon>Echimyopodidae</taxon>
        <taxon>Blomia</taxon>
    </lineage>
</organism>
<gene>
    <name evidence="14" type="ORF">RDWZM_003978</name>
</gene>
<dbReference type="NCBIfam" id="TIGR00951">
    <property type="entry name" value="2A43"/>
    <property type="match status" value="1"/>
</dbReference>
<feature type="transmembrane region" description="Helical" evidence="12">
    <location>
        <begin position="159"/>
        <end position="179"/>
    </location>
</feature>
<keyword evidence="15" id="KW-1185">Reference proteome</keyword>
<evidence type="ECO:0000256" key="13">
    <source>
        <dbReference type="SAM" id="SignalP"/>
    </source>
</evidence>
<feature type="transmembrane region" description="Helical" evidence="12">
    <location>
        <begin position="373"/>
        <end position="394"/>
    </location>
</feature>
<evidence type="ECO:0000256" key="12">
    <source>
        <dbReference type="SAM" id="Phobius"/>
    </source>
</evidence>
<evidence type="ECO:0000313" key="15">
    <source>
        <dbReference type="Proteomes" id="UP001142055"/>
    </source>
</evidence>
<evidence type="ECO:0008006" key="16">
    <source>
        <dbReference type="Google" id="ProtNLM"/>
    </source>
</evidence>
<feature type="chain" id="PRO_5040261239" description="Cystinosin homolog" evidence="13">
    <location>
        <begin position="19"/>
        <end position="477"/>
    </location>
</feature>
<feature type="signal peptide" evidence="13">
    <location>
        <begin position="1"/>
        <end position="18"/>
    </location>
</feature>
<protein>
    <recommendedName>
        <fullName evidence="16">Cystinosin homolog</fullName>
    </recommendedName>
</protein>
<dbReference type="GO" id="GO:0005765">
    <property type="term" value="C:lysosomal membrane"/>
    <property type="evidence" value="ECO:0007669"/>
    <property type="project" value="UniProtKB-SubCell"/>
</dbReference>
<evidence type="ECO:0000313" key="14">
    <source>
        <dbReference type="EMBL" id="KAJ6225433.1"/>
    </source>
</evidence>
<dbReference type="AlphaFoldDB" id="A0A9Q0MHW9"/>
<keyword evidence="9" id="KW-0458">Lysosome</keyword>
<evidence type="ECO:0000256" key="10">
    <source>
        <dbReference type="ARBA" id="ARBA00048473"/>
    </source>
</evidence>
<keyword evidence="5" id="KW-0677">Repeat</keyword>
<keyword evidence="4 12" id="KW-0812">Transmembrane</keyword>
<dbReference type="Gene3D" id="1.20.1280.290">
    <property type="match status" value="2"/>
</dbReference>
<dbReference type="FunFam" id="1.20.1280.290:FF:000016">
    <property type="entry name" value="Cystinosin homolog"/>
    <property type="match status" value="1"/>
</dbReference>
<feature type="region of interest" description="Disordered" evidence="11">
    <location>
        <begin position="457"/>
        <end position="477"/>
    </location>
</feature>
<feature type="transmembrane region" description="Helical" evidence="12">
    <location>
        <begin position="275"/>
        <end position="296"/>
    </location>
</feature>
<comment type="subcellular location">
    <subcellularLocation>
        <location evidence="1">Lysosome membrane</location>
        <topology evidence="1">Multi-pass membrane protein</topology>
    </subcellularLocation>
</comment>
<dbReference type="EMBL" id="JAPWDV010000001">
    <property type="protein sequence ID" value="KAJ6225433.1"/>
    <property type="molecule type" value="Genomic_DNA"/>
</dbReference>
<feature type="transmembrane region" description="Helical" evidence="12">
    <location>
        <begin position="332"/>
        <end position="353"/>
    </location>
</feature>
<evidence type="ECO:0000256" key="2">
    <source>
        <dbReference type="ARBA" id="ARBA00006855"/>
    </source>
</evidence>
<comment type="similarity">
    <text evidence="2">Belongs to the cystinosin family.</text>
</comment>
<reference evidence="14" key="1">
    <citation type="submission" date="2022-12" db="EMBL/GenBank/DDBJ databases">
        <title>Genome assemblies of Blomia tropicalis.</title>
        <authorList>
            <person name="Cui Y."/>
        </authorList>
    </citation>
    <scope>NUCLEOTIDE SEQUENCE</scope>
    <source>
        <tissue evidence="14">Adult mites</tissue>
    </source>
</reference>
<dbReference type="InterPro" id="IPR006603">
    <property type="entry name" value="PQ-loop_rpt"/>
</dbReference>
<proteinExistence type="inferred from homology"/>
<dbReference type="Proteomes" id="UP001142055">
    <property type="component" value="Chromosome 1"/>
</dbReference>
<keyword evidence="6" id="KW-0769">Symport</keyword>
<evidence type="ECO:0000256" key="7">
    <source>
        <dbReference type="ARBA" id="ARBA00022989"/>
    </source>
</evidence>
<dbReference type="PANTHER" id="PTHR13131">
    <property type="entry name" value="CYSTINOSIN"/>
    <property type="match status" value="1"/>
</dbReference>
<evidence type="ECO:0000256" key="1">
    <source>
        <dbReference type="ARBA" id="ARBA00004155"/>
    </source>
</evidence>
<feature type="transmembrane region" description="Helical" evidence="12">
    <location>
        <begin position="302"/>
        <end position="320"/>
    </location>
</feature>
<dbReference type="PANTHER" id="PTHR13131:SF5">
    <property type="entry name" value="CYSTINOSIN"/>
    <property type="match status" value="1"/>
</dbReference>
<dbReference type="GO" id="GO:0015293">
    <property type="term" value="F:symporter activity"/>
    <property type="evidence" value="ECO:0007669"/>
    <property type="project" value="UniProtKB-KW"/>
</dbReference>
<feature type="transmembrane region" description="Helical" evidence="12">
    <location>
        <begin position="191"/>
        <end position="212"/>
    </location>
</feature>
<dbReference type="SMART" id="SM00679">
    <property type="entry name" value="CTNS"/>
    <property type="match status" value="2"/>
</dbReference>
<evidence type="ECO:0000256" key="9">
    <source>
        <dbReference type="ARBA" id="ARBA00023228"/>
    </source>
</evidence>
<evidence type="ECO:0000256" key="11">
    <source>
        <dbReference type="SAM" id="MobiDB-lite"/>
    </source>
</evidence>
<dbReference type="Pfam" id="PF04193">
    <property type="entry name" value="PQ-loop"/>
    <property type="match status" value="2"/>
</dbReference>
<feature type="transmembrane region" description="Helical" evidence="12">
    <location>
        <begin position="242"/>
        <end position="263"/>
    </location>
</feature>
<evidence type="ECO:0000256" key="6">
    <source>
        <dbReference type="ARBA" id="ARBA00022847"/>
    </source>
</evidence>
<keyword evidence="3" id="KW-0813">Transport</keyword>
<dbReference type="InterPro" id="IPR005282">
    <property type="entry name" value="LC_transporter"/>
</dbReference>
<accession>A0A9Q0MHW9</accession>
<dbReference type="OMA" id="YNYDDWI"/>
<keyword evidence="13" id="KW-0732">Signal</keyword>
<keyword evidence="8 12" id="KW-0472">Membrane</keyword>
<evidence type="ECO:0000256" key="5">
    <source>
        <dbReference type="ARBA" id="ARBA00022737"/>
    </source>
</evidence>
<evidence type="ECO:0000256" key="3">
    <source>
        <dbReference type="ARBA" id="ARBA00022448"/>
    </source>
</evidence>
<keyword evidence="7 12" id="KW-1133">Transmembrane helix</keyword>
<comment type="caution">
    <text evidence="14">The sequence shown here is derived from an EMBL/GenBank/DDBJ whole genome shotgun (WGS) entry which is preliminary data.</text>
</comment>
<dbReference type="GO" id="GO:0015184">
    <property type="term" value="F:L-cystine transmembrane transporter activity"/>
    <property type="evidence" value="ECO:0007669"/>
    <property type="project" value="TreeGrafter"/>
</dbReference>
<name>A0A9Q0MHW9_BLOTA</name>
<evidence type="ECO:0000256" key="4">
    <source>
        <dbReference type="ARBA" id="ARBA00022692"/>
    </source>
</evidence>
<evidence type="ECO:0000256" key="8">
    <source>
        <dbReference type="ARBA" id="ARBA00023136"/>
    </source>
</evidence>
<sequence length="477" mass="54739">MQINKYLLFTVIIGLVATIKCDIQDDDHERNGQLHRLWFNDNSAELILNTSEIFSLNLKPELLPDETDLEIKFNCEDDDDNNFDWNSKESNCTVIKLKDDKYTFTITKNETKLNLTVITLVPGKQQLVAHARFIGQDQSDDVDVRKAYITINVGRSNTILTISAIIGWIYFVAWSISFYPQIWENFQRKSVVGLNFDFIALNLTGFLSYSAYNIAIKYIPSVEDEFFRKHPRSQNPIELNDVVFGVHAMFATIIVIVQCFIYERSNQKVAIWAKIYLAVVYAGYIIIGIMVSFKWVIGLLDYIYIFSYVKLSITIIKYIPQAWFNYRRKSTVGWSIGNIFLDFTGGLLSMFQMFMLAYNYDDWITIMNNFTKFGLGMISILFDVLFLLQHYVFFRNGTDHSSQSALLANQNGDQSTLNVGASNEKNNSVPSLVNHINYGATDSINTNNAIDGYSYKSVDEDNTNHKHQQSNSAYKIA</sequence>
<comment type="catalytic activity">
    <reaction evidence="10">
        <text>L-cystine(out) + H(+)(out) = L-cystine(in) + H(+)(in)</text>
        <dbReference type="Rhea" id="RHEA:66172"/>
        <dbReference type="ChEBI" id="CHEBI:15378"/>
        <dbReference type="ChEBI" id="CHEBI:35491"/>
    </reaction>
    <physiologicalReaction direction="left-to-right" evidence="10">
        <dbReference type="Rhea" id="RHEA:66173"/>
    </physiologicalReaction>
</comment>